<keyword evidence="9" id="KW-1185">Reference proteome</keyword>
<feature type="transmembrane region" description="Helical" evidence="7">
    <location>
        <begin position="173"/>
        <end position="202"/>
    </location>
</feature>
<dbReference type="SUPFAM" id="SSF103473">
    <property type="entry name" value="MFS general substrate transporter"/>
    <property type="match status" value="1"/>
</dbReference>
<feature type="transmembrane region" description="Helical" evidence="7">
    <location>
        <begin position="60"/>
        <end position="80"/>
    </location>
</feature>
<reference evidence="8 9" key="1">
    <citation type="submission" date="2016-10" db="EMBL/GenBank/DDBJ databases">
        <authorList>
            <person name="de Groot N.N."/>
        </authorList>
    </citation>
    <scope>NUCLEOTIDE SEQUENCE [LARGE SCALE GENOMIC DNA]</scope>
    <source>
        <strain evidence="9">EB21,IBRC-M 10013,KCTC 4048</strain>
    </source>
</reference>
<evidence type="ECO:0000256" key="5">
    <source>
        <dbReference type="ARBA" id="ARBA00023136"/>
    </source>
</evidence>
<dbReference type="AlphaFoldDB" id="A0A1G9SZS3"/>
<dbReference type="PANTHER" id="PTHR23513">
    <property type="entry name" value="INTEGRAL MEMBRANE EFFLUX PROTEIN-RELATED"/>
    <property type="match status" value="1"/>
</dbReference>
<organism evidence="8 9">
    <name type="scientific">Haloarchaeobius iranensis</name>
    <dbReference type="NCBI Taxonomy" id="996166"/>
    <lineage>
        <taxon>Archaea</taxon>
        <taxon>Methanobacteriati</taxon>
        <taxon>Methanobacteriota</taxon>
        <taxon>Stenosarchaea group</taxon>
        <taxon>Halobacteria</taxon>
        <taxon>Halobacteriales</taxon>
        <taxon>Halorubellaceae</taxon>
        <taxon>Haloarchaeobius</taxon>
    </lineage>
</organism>
<feature type="transmembrane region" description="Helical" evidence="7">
    <location>
        <begin position="32"/>
        <end position="54"/>
    </location>
</feature>
<keyword evidence="2" id="KW-1003">Cell membrane</keyword>
<evidence type="ECO:0000256" key="2">
    <source>
        <dbReference type="ARBA" id="ARBA00022475"/>
    </source>
</evidence>
<dbReference type="GO" id="GO:0005886">
    <property type="term" value="C:plasma membrane"/>
    <property type="evidence" value="ECO:0007669"/>
    <property type="project" value="UniProtKB-SubCell"/>
</dbReference>
<evidence type="ECO:0000256" key="4">
    <source>
        <dbReference type="ARBA" id="ARBA00022989"/>
    </source>
</evidence>
<feature type="transmembrane region" description="Helical" evidence="7">
    <location>
        <begin position="117"/>
        <end position="135"/>
    </location>
</feature>
<feature type="transmembrane region" description="Helical" evidence="7">
    <location>
        <begin position="92"/>
        <end position="111"/>
    </location>
</feature>
<dbReference type="EMBL" id="FNIA01000002">
    <property type="protein sequence ID" value="SDM40345.1"/>
    <property type="molecule type" value="Genomic_DNA"/>
</dbReference>
<feature type="transmembrane region" description="Helical" evidence="7">
    <location>
        <begin position="334"/>
        <end position="360"/>
    </location>
</feature>
<keyword evidence="3 7" id="KW-0812">Transmembrane</keyword>
<evidence type="ECO:0000256" key="7">
    <source>
        <dbReference type="SAM" id="Phobius"/>
    </source>
</evidence>
<dbReference type="Proteomes" id="UP000199370">
    <property type="component" value="Unassembled WGS sequence"/>
</dbReference>
<evidence type="ECO:0000256" key="6">
    <source>
        <dbReference type="SAM" id="MobiDB-lite"/>
    </source>
</evidence>
<feature type="compositionally biased region" description="Acidic residues" evidence="6">
    <location>
        <begin position="212"/>
        <end position="238"/>
    </location>
</feature>
<gene>
    <name evidence="8" type="ORF">SAMN05192554_10228</name>
</gene>
<feature type="transmembrane region" description="Helical" evidence="7">
    <location>
        <begin position="409"/>
        <end position="429"/>
    </location>
</feature>
<dbReference type="InterPro" id="IPR036259">
    <property type="entry name" value="MFS_trans_sf"/>
</dbReference>
<keyword evidence="5 7" id="KW-0472">Membrane</keyword>
<evidence type="ECO:0000256" key="1">
    <source>
        <dbReference type="ARBA" id="ARBA00004651"/>
    </source>
</evidence>
<dbReference type="PANTHER" id="PTHR23513:SF6">
    <property type="entry name" value="MAJOR FACILITATOR SUPERFAMILY ASSOCIATED DOMAIN-CONTAINING PROTEIN"/>
    <property type="match status" value="1"/>
</dbReference>
<evidence type="ECO:0000313" key="9">
    <source>
        <dbReference type="Proteomes" id="UP000199370"/>
    </source>
</evidence>
<dbReference type="CDD" id="cd06173">
    <property type="entry name" value="MFS_MefA_like"/>
    <property type="match status" value="1"/>
</dbReference>
<evidence type="ECO:0000313" key="8">
    <source>
        <dbReference type="EMBL" id="SDM40345.1"/>
    </source>
</evidence>
<evidence type="ECO:0000256" key="3">
    <source>
        <dbReference type="ARBA" id="ARBA00022692"/>
    </source>
</evidence>
<feature type="transmembrane region" description="Helical" evidence="7">
    <location>
        <begin position="293"/>
        <end position="314"/>
    </location>
</feature>
<proteinExistence type="predicted"/>
<dbReference type="Gene3D" id="1.20.1250.20">
    <property type="entry name" value="MFS general substrate transporter like domains"/>
    <property type="match status" value="1"/>
</dbReference>
<dbReference type="GO" id="GO:0022857">
    <property type="term" value="F:transmembrane transporter activity"/>
    <property type="evidence" value="ECO:0007669"/>
    <property type="project" value="InterPro"/>
</dbReference>
<dbReference type="InterPro" id="IPR011701">
    <property type="entry name" value="MFS"/>
</dbReference>
<accession>A0A1G9SZS3</accession>
<feature type="transmembrane region" description="Helical" evidence="7">
    <location>
        <begin position="260"/>
        <end position="281"/>
    </location>
</feature>
<feature type="region of interest" description="Disordered" evidence="6">
    <location>
        <begin position="211"/>
        <end position="238"/>
    </location>
</feature>
<dbReference type="Pfam" id="PF07690">
    <property type="entry name" value="MFS_1"/>
    <property type="match status" value="1"/>
</dbReference>
<keyword evidence="4 7" id="KW-1133">Transmembrane helix</keyword>
<sequence>MGGNVTDVVSIERFGLGDRLSVLRNRSFRRLLAGRAVSVLGDGLYTVAAMWLVYELTGSTAYTGIAGFLTGIPGLLSVLVGPIVDRSELERVLTLSEVGQGLVVLVVPLAWATGHLTAGVVLATMPLLSLVGLFANPAQNAAVPRLVPSDALVRANAATTTVRKTVDATARGAGGLLIAAVGAVGVYLVDAATFGLAALVFLGLSVPSAEPHDDEDAASDDAEAAGDGATDADAEGDGFDLDTYRDDLREGVATIAGSELGLMVVGSLSANFLFGVAYAVLPAFADGIGDAGTYGLLLAGLTAGTVVGSLLASVTESYPLGWTTIVSLTGSGLLFAFAVWLAAPLLTVGLVAVSRVPIGIYNVSVMATLQSGVPQDRLGRVSAVLGSAASLVSPAGILLGGLLGTVVGAPAVMLASAAGTVLTALFWLATPSLRRFGPPVEVEQGRFA</sequence>
<feature type="transmembrane region" description="Helical" evidence="7">
    <location>
        <begin position="381"/>
        <end position="403"/>
    </location>
</feature>
<name>A0A1G9SZS3_9EURY</name>
<protein>
    <submittedName>
        <fullName evidence="8">Transmembrane secretion effector</fullName>
    </submittedName>
</protein>
<comment type="subcellular location">
    <subcellularLocation>
        <location evidence="1">Cell membrane</location>
        <topology evidence="1">Multi-pass membrane protein</topology>
    </subcellularLocation>
</comment>